<dbReference type="PANTHER" id="PTHR37306:SF1">
    <property type="entry name" value="COLICIN V PRODUCTION PROTEIN"/>
    <property type="match status" value="1"/>
</dbReference>
<keyword evidence="3 5" id="KW-1133">Transmembrane helix</keyword>
<dbReference type="Pfam" id="PF02674">
    <property type="entry name" value="Colicin_V"/>
    <property type="match status" value="1"/>
</dbReference>
<reference evidence="6 7" key="1">
    <citation type="submission" date="2018-06" db="EMBL/GenBank/DDBJ databases">
        <authorList>
            <consortium name="Pathogen Informatics"/>
            <person name="Doyle S."/>
        </authorList>
    </citation>
    <scope>NUCLEOTIDE SEQUENCE [LARGE SCALE GENOMIC DNA]</scope>
    <source>
        <strain evidence="6 7">NCTC10465</strain>
    </source>
</reference>
<name>A0A378QAM3_FAUOS</name>
<accession>A0A378QAM3</accession>
<evidence type="ECO:0000313" key="7">
    <source>
        <dbReference type="Proteomes" id="UP000255230"/>
    </source>
</evidence>
<keyword evidence="7" id="KW-1185">Reference proteome</keyword>
<keyword evidence="2 5" id="KW-0812">Transmembrane</keyword>
<proteinExistence type="predicted"/>
<dbReference type="AlphaFoldDB" id="A0A378QAM3"/>
<keyword evidence="4 5" id="KW-0472">Membrane</keyword>
<dbReference type="GeneID" id="35777617"/>
<evidence type="ECO:0000256" key="3">
    <source>
        <dbReference type="ARBA" id="ARBA00022989"/>
    </source>
</evidence>
<evidence type="ECO:0000256" key="1">
    <source>
        <dbReference type="ARBA" id="ARBA00004141"/>
    </source>
</evidence>
<dbReference type="GO" id="GO:0016020">
    <property type="term" value="C:membrane"/>
    <property type="evidence" value="ECO:0007669"/>
    <property type="project" value="UniProtKB-SubCell"/>
</dbReference>
<feature type="transmembrane region" description="Helical" evidence="5">
    <location>
        <begin position="106"/>
        <end position="126"/>
    </location>
</feature>
<sequence>MTLLDMVVLFVLFMGLWQGFNNGLMRSLVGMFGWLLALLLASYLAKPLAPFFVSFTGSTGLSIIAAFLAIGLFVIVGLQIVLWVMSKTLQGLRLSILDKLAGAGFGLVKNLVIVLMVLSLLAPFVGQRDFWQQSKFANALLPMAPFATQITQQLAANLGKTAFEGIGQMGNSIGKFD</sequence>
<dbReference type="InterPro" id="IPR003825">
    <property type="entry name" value="Colicin-V_CvpA"/>
</dbReference>
<comment type="subcellular location">
    <subcellularLocation>
        <location evidence="1">Membrane</location>
        <topology evidence="1">Multi-pass membrane protein</topology>
    </subcellularLocation>
</comment>
<feature type="transmembrane region" description="Helical" evidence="5">
    <location>
        <begin position="31"/>
        <end position="49"/>
    </location>
</feature>
<evidence type="ECO:0000256" key="4">
    <source>
        <dbReference type="ARBA" id="ARBA00023136"/>
    </source>
</evidence>
<dbReference type="KEGG" id="mos:AXE82_01120"/>
<evidence type="ECO:0000256" key="5">
    <source>
        <dbReference type="SAM" id="Phobius"/>
    </source>
</evidence>
<dbReference type="GO" id="GO:0009403">
    <property type="term" value="P:toxin biosynthetic process"/>
    <property type="evidence" value="ECO:0007669"/>
    <property type="project" value="InterPro"/>
</dbReference>
<dbReference type="PANTHER" id="PTHR37306">
    <property type="entry name" value="COLICIN V PRODUCTION PROTEIN"/>
    <property type="match status" value="1"/>
</dbReference>
<dbReference type="Proteomes" id="UP000255230">
    <property type="component" value="Unassembled WGS sequence"/>
</dbReference>
<evidence type="ECO:0000313" key="6">
    <source>
        <dbReference type="EMBL" id="STY97464.1"/>
    </source>
</evidence>
<feature type="transmembrane region" description="Helical" evidence="5">
    <location>
        <begin position="6"/>
        <end position="24"/>
    </location>
</feature>
<dbReference type="RefSeq" id="WP_062330422.1">
    <property type="nucleotide sequence ID" value="NZ_CBCRZU010000002.1"/>
</dbReference>
<evidence type="ECO:0000256" key="2">
    <source>
        <dbReference type="ARBA" id="ARBA00022692"/>
    </source>
</evidence>
<protein>
    <submittedName>
        <fullName evidence="6">Colicin V production protein</fullName>
    </submittedName>
</protein>
<dbReference type="EMBL" id="UGPY01000001">
    <property type="protein sequence ID" value="STY97464.1"/>
    <property type="molecule type" value="Genomic_DNA"/>
</dbReference>
<organism evidence="6 7">
    <name type="scientific">Faucicola osloensis</name>
    <name type="common">Moraxella osloensis</name>
    <dbReference type="NCBI Taxonomy" id="34062"/>
    <lineage>
        <taxon>Bacteria</taxon>
        <taxon>Pseudomonadati</taxon>
        <taxon>Pseudomonadota</taxon>
        <taxon>Gammaproteobacteria</taxon>
        <taxon>Moraxellales</taxon>
        <taxon>Moraxellaceae</taxon>
        <taxon>Faucicola</taxon>
    </lineage>
</organism>
<gene>
    <name evidence="6" type="ORF">NCTC10465_01248</name>
</gene>
<feature type="transmembrane region" description="Helical" evidence="5">
    <location>
        <begin position="61"/>
        <end position="85"/>
    </location>
</feature>